<organism evidence="2 3">
    <name type="scientific">Caulobacter henricii</name>
    <dbReference type="NCBI Taxonomy" id="69395"/>
    <lineage>
        <taxon>Bacteria</taxon>
        <taxon>Pseudomonadati</taxon>
        <taxon>Pseudomonadota</taxon>
        <taxon>Alphaproteobacteria</taxon>
        <taxon>Caulobacterales</taxon>
        <taxon>Caulobacteraceae</taxon>
        <taxon>Caulobacter</taxon>
    </lineage>
</organism>
<dbReference type="OrthoDB" id="9793825at2"/>
<dbReference type="PROSITE" id="PS00061">
    <property type="entry name" value="ADH_SHORT"/>
    <property type="match status" value="1"/>
</dbReference>
<dbReference type="STRING" id="69395.AQ619_14010"/>
<dbReference type="Pfam" id="PF00106">
    <property type="entry name" value="adh_short"/>
    <property type="match status" value="1"/>
</dbReference>
<dbReference type="PRINTS" id="PR00081">
    <property type="entry name" value="GDHRDH"/>
</dbReference>
<sequence length="284" mass="29645">MSRSVVVTGVSTGIGWAITQVLVAGGFHVFGSVRKQADAERLQATFGSSFTPLVFDVTDEAAVNAAARKVEAALNGATLAGLVNNAGIAVAGPLLHLPVDEFRQQLEVNLTGVVIATQAFAPLLGAQSPARTDPGRIVNISSVGGKTANPFMGPYCTSKFGLEGLSESLRRELLPFGVDVVIVAPGAVATPIWDKADSVDVARYANTVYAPALAGMKAFMLTIGKSGLPPERIGEAVHLALTTASPKTRYVISPDPVQVLLGQILPKRMLDRIIGKRLGLLPKA</sequence>
<dbReference type="EMBL" id="CP013002">
    <property type="protein sequence ID" value="ALL14369.1"/>
    <property type="molecule type" value="Genomic_DNA"/>
</dbReference>
<evidence type="ECO:0000313" key="3">
    <source>
        <dbReference type="Proteomes" id="UP000056905"/>
    </source>
</evidence>
<reference evidence="2 3" key="1">
    <citation type="submission" date="2015-10" db="EMBL/GenBank/DDBJ databases">
        <title>Conservation of the essential genome among Caulobacter and Brevundimonas species.</title>
        <authorList>
            <person name="Scott D."/>
            <person name="Ely B."/>
        </authorList>
    </citation>
    <scope>NUCLEOTIDE SEQUENCE [LARGE SCALE GENOMIC DNA]</scope>
    <source>
        <strain evidence="2 3">CB4</strain>
    </source>
</reference>
<protein>
    <submittedName>
        <fullName evidence="2">Oxidoreductase</fullName>
    </submittedName>
</protein>
<dbReference type="Proteomes" id="UP000056905">
    <property type="component" value="Chromosome"/>
</dbReference>
<dbReference type="GO" id="GO:0016491">
    <property type="term" value="F:oxidoreductase activity"/>
    <property type="evidence" value="ECO:0007669"/>
    <property type="project" value="TreeGrafter"/>
</dbReference>
<dbReference type="PANTHER" id="PTHR43313:SF1">
    <property type="entry name" value="3BETA-HYDROXYSTEROID DEHYDROGENASE DHS-16"/>
    <property type="match status" value="1"/>
</dbReference>
<dbReference type="RefSeq" id="WP_062148854.1">
    <property type="nucleotide sequence ID" value="NZ_CP013002.1"/>
</dbReference>
<gene>
    <name evidence="2" type="ORF">AQ619_14010</name>
</gene>
<proteinExistence type="inferred from homology"/>
<evidence type="ECO:0000256" key="1">
    <source>
        <dbReference type="RuleBase" id="RU000363"/>
    </source>
</evidence>
<dbReference type="InterPro" id="IPR020904">
    <property type="entry name" value="Sc_DH/Rdtase_CS"/>
</dbReference>
<dbReference type="PANTHER" id="PTHR43313">
    <property type="entry name" value="SHORT-CHAIN DEHYDROGENASE/REDUCTASE FAMILY 9C"/>
    <property type="match status" value="1"/>
</dbReference>
<dbReference type="AlphaFoldDB" id="A0A0P0P217"/>
<dbReference type="KEGG" id="chq:AQ619_14010"/>
<comment type="similarity">
    <text evidence="1">Belongs to the short-chain dehydrogenases/reductases (SDR) family.</text>
</comment>
<dbReference type="GO" id="GO:0008202">
    <property type="term" value="P:steroid metabolic process"/>
    <property type="evidence" value="ECO:0007669"/>
    <property type="project" value="TreeGrafter"/>
</dbReference>
<dbReference type="SUPFAM" id="SSF51735">
    <property type="entry name" value="NAD(P)-binding Rossmann-fold domains"/>
    <property type="match status" value="1"/>
</dbReference>
<dbReference type="Gene3D" id="3.40.50.720">
    <property type="entry name" value="NAD(P)-binding Rossmann-like Domain"/>
    <property type="match status" value="1"/>
</dbReference>
<dbReference type="InterPro" id="IPR036291">
    <property type="entry name" value="NAD(P)-bd_dom_sf"/>
</dbReference>
<keyword evidence="3" id="KW-1185">Reference proteome</keyword>
<name>A0A0P0P217_9CAUL</name>
<evidence type="ECO:0000313" key="2">
    <source>
        <dbReference type="EMBL" id="ALL14369.1"/>
    </source>
</evidence>
<dbReference type="PRINTS" id="PR00080">
    <property type="entry name" value="SDRFAMILY"/>
</dbReference>
<accession>A0A0P0P217</accession>
<dbReference type="InterPro" id="IPR002347">
    <property type="entry name" value="SDR_fam"/>
</dbReference>